<name>A0A2K3MLT6_TRIPR</name>
<dbReference type="EMBL" id="ASHM01067225">
    <property type="protein sequence ID" value="PNX91724.1"/>
    <property type="molecule type" value="Genomic_DNA"/>
</dbReference>
<evidence type="ECO:0000259" key="2">
    <source>
        <dbReference type="PROSITE" id="PS50891"/>
    </source>
</evidence>
<evidence type="ECO:0000313" key="4">
    <source>
        <dbReference type="Proteomes" id="UP000236291"/>
    </source>
</evidence>
<proteinExistence type="inferred from homology"/>
<dbReference type="PANTHER" id="PTHR31304">
    <property type="entry name" value="LOB DOMAIN-CONTAINING PROTEIN 38"/>
    <property type="match status" value="1"/>
</dbReference>
<evidence type="ECO:0000313" key="3">
    <source>
        <dbReference type="EMBL" id="PNX91724.1"/>
    </source>
</evidence>
<gene>
    <name evidence="3" type="ORF">L195_g047858</name>
</gene>
<dbReference type="PROSITE" id="PS50891">
    <property type="entry name" value="LOB"/>
    <property type="match status" value="1"/>
</dbReference>
<reference evidence="3 4" key="1">
    <citation type="journal article" date="2014" name="Am. J. Bot.">
        <title>Genome assembly and annotation for red clover (Trifolium pratense; Fabaceae).</title>
        <authorList>
            <person name="Istvanek J."/>
            <person name="Jaros M."/>
            <person name="Krenek A."/>
            <person name="Repkova J."/>
        </authorList>
    </citation>
    <scope>NUCLEOTIDE SEQUENCE [LARGE SCALE GENOMIC DNA]</scope>
    <source>
        <strain evidence="4">cv. Tatra</strain>
        <tissue evidence="3">Young leaves</tissue>
    </source>
</reference>
<reference evidence="3 4" key="2">
    <citation type="journal article" date="2017" name="Front. Plant Sci.">
        <title>Gene Classification and Mining of Molecular Markers Useful in Red Clover (Trifolium pratense) Breeding.</title>
        <authorList>
            <person name="Istvanek J."/>
            <person name="Dluhosova J."/>
            <person name="Dluhos P."/>
            <person name="Patkova L."/>
            <person name="Nedelnik J."/>
            <person name="Repkova J."/>
        </authorList>
    </citation>
    <scope>NUCLEOTIDE SEQUENCE [LARGE SCALE GENOMIC DNA]</scope>
    <source>
        <strain evidence="4">cv. Tatra</strain>
        <tissue evidence="3">Young leaves</tissue>
    </source>
</reference>
<comment type="similarity">
    <text evidence="1">Belongs to the LOB domain-containing protein family.</text>
</comment>
<dbReference type="AlphaFoldDB" id="A0A2K3MLT6"/>
<dbReference type="Pfam" id="PF03195">
    <property type="entry name" value="LOB"/>
    <property type="match status" value="1"/>
</dbReference>
<organism evidence="3 4">
    <name type="scientific">Trifolium pratense</name>
    <name type="common">Red clover</name>
    <dbReference type="NCBI Taxonomy" id="57577"/>
    <lineage>
        <taxon>Eukaryota</taxon>
        <taxon>Viridiplantae</taxon>
        <taxon>Streptophyta</taxon>
        <taxon>Embryophyta</taxon>
        <taxon>Tracheophyta</taxon>
        <taxon>Spermatophyta</taxon>
        <taxon>Magnoliopsida</taxon>
        <taxon>eudicotyledons</taxon>
        <taxon>Gunneridae</taxon>
        <taxon>Pentapetalae</taxon>
        <taxon>rosids</taxon>
        <taxon>fabids</taxon>
        <taxon>Fabales</taxon>
        <taxon>Fabaceae</taxon>
        <taxon>Papilionoideae</taxon>
        <taxon>50 kb inversion clade</taxon>
        <taxon>NPAAA clade</taxon>
        <taxon>Hologalegina</taxon>
        <taxon>IRL clade</taxon>
        <taxon>Trifolieae</taxon>
        <taxon>Trifolium</taxon>
    </lineage>
</organism>
<dbReference type="PANTHER" id="PTHR31304:SF64">
    <property type="entry name" value="LOB DOMAIN-CONTAINING PROTEIN 42"/>
    <property type="match status" value="1"/>
</dbReference>
<evidence type="ECO:0000256" key="1">
    <source>
        <dbReference type="ARBA" id="ARBA00005474"/>
    </source>
</evidence>
<feature type="domain" description="LOB" evidence="2">
    <location>
        <begin position="3"/>
        <end position="109"/>
    </location>
</feature>
<dbReference type="STRING" id="57577.A0A2K3MLT6"/>
<dbReference type="Proteomes" id="UP000236291">
    <property type="component" value="Unassembled WGS sequence"/>
</dbReference>
<comment type="caution">
    <text evidence="3">The sequence shown here is derived from an EMBL/GenBank/DDBJ whole genome shotgun (WGS) entry which is preliminary data.</text>
</comment>
<protein>
    <submittedName>
        <fullName evidence="3">LOB domain-containing protein</fullName>
    </submittedName>
</protein>
<dbReference type="GO" id="GO:0010468">
    <property type="term" value="P:regulation of gene expression"/>
    <property type="evidence" value="ECO:0007669"/>
    <property type="project" value="TreeGrafter"/>
</dbReference>
<dbReference type="InterPro" id="IPR004883">
    <property type="entry name" value="LOB"/>
</dbReference>
<sequence length="157" mass="16759">MRSSCNGCRALRRGCSENCIIKPCLEWIRCPETQGRVTLFLAKFYGRTGLLNLLANATNKNSIAVFKSLLYEASGRLANPTHGALGLLLTGEWSRCEAAVEAVLTGSNINVVTVVDGQTSPCTGIVLKSDLENGNMKTAEASSVIETEPNGIAETHS</sequence>
<accession>A0A2K3MLT6</accession>